<keyword evidence="2" id="KW-0238">DNA-binding</keyword>
<name>A0A1Y4EKW4_9FIRM</name>
<protein>
    <submittedName>
        <fullName evidence="5 6">Transcriptional regulator</fullName>
    </submittedName>
</protein>
<reference evidence="5" key="3">
    <citation type="journal article" date="2021" name="PeerJ">
        <title>Extensive microbial diversity within the chicken gut microbiome revealed by metagenomics and culture.</title>
        <authorList>
            <person name="Gilroy R."/>
            <person name="Ravi A."/>
            <person name="Getino M."/>
            <person name="Pursley I."/>
            <person name="Horton D.L."/>
            <person name="Alikhan N.F."/>
            <person name="Baker D."/>
            <person name="Gharbi K."/>
            <person name="Hall N."/>
            <person name="Watson M."/>
            <person name="Adriaenssens E.M."/>
            <person name="Foster-Nyarko E."/>
            <person name="Jarju S."/>
            <person name="Secka A."/>
            <person name="Antonio M."/>
            <person name="Oren A."/>
            <person name="Chaudhuri R.R."/>
            <person name="La Ragione R."/>
            <person name="Hildebrand F."/>
            <person name="Pallen M.J."/>
        </authorList>
    </citation>
    <scope>NUCLEOTIDE SEQUENCE</scope>
    <source>
        <strain evidence="5">CHK193-16274</strain>
    </source>
</reference>
<evidence type="ECO:0000313" key="5">
    <source>
        <dbReference type="EMBL" id="HJF40138.1"/>
    </source>
</evidence>
<proteinExistence type="predicted"/>
<evidence type="ECO:0000256" key="3">
    <source>
        <dbReference type="ARBA" id="ARBA00023163"/>
    </source>
</evidence>
<comment type="caution">
    <text evidence="6">The sequence shown here is derived from an EMBL/GenBank/DDBJ whole genome shotgun (WGS) entry which is preliminary data.</text>
</comment>
<reference evidence="6" key="2">
    <citation type="journal article" date="2018" name="BMC Genomics">
        <title>Whole genome sequencing and function prediction of 133 gut anaerobes isolated from chicken caecum in pure cultures.</title>
        <authorList>
            <person name="Medvecky M."/>
            <person name="Cejkova D."/>
            <person name="Polansky O."/>
            <person name="Karasova D."/>
            <person name="Kubasova T."/>
            <person name="Cizek A."/>
            <person name="Rychlik I."/>
        </authorList>
    </citation>
    <scope>NUCLEOTIDE SEQUENCE</scope>
    <source>
        <strain evidence="6">An149</strain>
    </source>
</reference>
<dbReference type="EMBL" id="NFLB01000007">
    <property type="protein sequence ID" value="OUQ05137.1"/>
    <property type="molecule type" value="Genomic_DNA"/>
</dbReference>
<dbReference type="Proteomes" id="UP000196258">
    <property type="component" value="Unassembled WGS sequence"/>
</dbReference>
<dbReference type="EMBL" id="DYWV01000148">
    <property type="protein sequence ID" value="HJF40138.1"/>
    <property type="molecule type" value="Genomic_DNA"/>
</dbReference>
<dbReference type="PRINTS" id="PR00598">
    <property type="entry name" value="HTHMARR"/>
</dbReference>
<evidence type="ECO:0000256" key="1">
    <source>
        <dbReference type="ARBA" id="ARBA00023015"/>
    </source>
</evidence>
<feature type="domain" description="HTH marR-type" evidence="4">
    <location>
        <begin position="3"/>
        <end position="140"/>
    </location>
</feature>
<keyword evidence="3" id="KW-0804">Transcription</keyword>
<organism evidence="6 7">
    <name type="scientific">Thomasclavelia spiroformis</name>
    <dbReference type="NCBI Taxonomy" id="29348"/>
    <lineage>
        <taxon>Bacteria</taxon>
        <taxon>Bacillati</taxon>
        <taxon>Bacillota</taxon>
        <taxon>Erysipelotrichia</taxon>
        <taxon>Erysipelotrichales</taxon>
        <taxon>Coprobacillaceae</taxon>
        <taxon>Thomasclavelia</taxon>
    </lineage>
</organism>
<dbReference type="GO" id="GO:0003700">
    <property type="term" value="F:DNA-binding transcription factor activity"/>
    <property type="evidence" value="ECO:0007669"/>
    <property type="project" value="InterPro"/>
</dbReference>
<dbReference type="Gene3D" id="1.10.10.10">
    <property type="entry name" value="Winged helix-like DNA-binding domain superfamily/Winged helix DNA-binding domain"/>
    <property type="match status" value="1"/>
</dbReference>
<keyword evidence="1" id="KW-0805">Transcription regulation</keyword>
<dbReference type="InterPro" id="IPR036390">
    <property type="entry name" value="WH_DNA-bd_sf"/>
</dbReference>
<dbReference type="SUPFAM" id="SSF46785">
    <property type="entry name" value="Winged helix' DNA-binding domain"/>
    <property type="match status" value="1"/>
</dbReference>
<evidence type="ECO:0000259" key="4">
    <source>
        <dbReference type="PROSITE" id="PS50995"/>
    </source>
</evidence>
<sequence>MEKKKIGAEIRVLANLIGRNFNEINSGDECYDLTGPQSLILAYLYKHQNDDVFQKDIELEFNIRRSSATGVLKCLEAHDFIRRETINRDARLKKIILTKKAHEHREVLERHIDELEKILVRGLSQQEIDDLIKILGKVKRNLE</sequence>
<dbReference type="Pfam" id="PF12802">
    <property type="entry name" value="MarR_2"/>
    <property type="match status" value="1"/>
</dbReference>
<dbReference type="PANTHER" id="PTHR42756:SF1">
    <property type="entry name" value="TRANSCRIPTIONAL REPRESSOR OF EMRAB OPERON"/>
    <property type="match status" value="1"/>
</dbReference>
<dbReference type="RefSeq" id="WP_087256486.1">
    <property type="nucleotide sequence ID" value="NZ_CAJFOD010000127.1"/>
</dbReference>
<gene>
    <name evidence="6" type="ORF">B5E91_07395</name>
    <name evidence="5" type="ORF">K8V91_04365</name>
</gene>
<dbReference type="GO" id="GO:0003677">
    <property type="term" value="F:DNA binding"/>
    <property type="evidence" value="ECO:0007669"/>
    <property type="project" value="UniProtKB-KW"/>
</dbReference>
<accession>A0A1Y4EKW4</accession>
<evidence type="ECO:0000256" key="2">
    <source>
        <dbReference type="ARBA" id="ARBA00023125"/>
    </source>
</evidence>
<dbReference type="SMART" id="SM00347">
    <property type="entry name" value="HTH_MARR"/>
    <property type="match status" value="1"/>
</dbReference>
<dbReference type="InterPro" id="IPR036388">
    <property type="entry name" value="WH-like_DNA-bd_sf"/>
</dbReference>
<evidence type="ECO:0000313" key="6">
    <source>
        <dbReference type="EMBL" id="OUQ05137.1"/>
    </source>
</evidence>
<dbReference type="PANTHER" id="PTHR42756">
    <property type="entry name" value="TRANSCRIPTIONAL REGULATOR, MARR"/>
    <property type="match status" value="1"/>
</dbReference>
<dbReference type="AlphaFoldDB" id="A0A1Y4EKW4"/>
<dbReference type="PROSITE" id="PS50995">
    <property type="entry name" value="HTH_MARR_2"/>
    <property type="match status" value="1"/>
</dbReference>
<reference evidence="7" key="1">
    <citation type="submission" date="2017-04" db="EMBL/GenBank/DDBJ databases">
        <title>Function of individual gut microbiota members based on whole genome sequencing of pure cultures obtained from chicken caecum.</title>
        <authorList>
            <person name="Medvecky M."/>
            <person name="Cejkova D."/>
            <person name="Polansky O."/>
            <person name="Karasova D."/>
            <person name="Kubasova T."/>
            <person name="Cizek A."/>
            <person name="Rychlik I."/>
        </authorList>
    </citation>
    <scope>NUCLEOTIDE SEQUENCE [LARGE SCALE GENOMIC DNA]</scope>
    <source>
        <strain evidence="7">An149</strain>
    </source>
</reference>
<reference evidence="5" key="4">
    <citation type="submission" date="2021-09" db="EMBL/GenBank/DDBJ databases">
        <authorList>
            <person name="Gilroy R."/>
        </authorList>
    </citation>
    <scope>NUCLEOTIDE SEQUENCE</scope>
    <source>
        <strain evidence="5">CHK193-16274</strain>
    </source>
</reference>
<dbReference type="InterPro" id="IPR000835">
    <property type="entry name" value="HTH_MarR-typ"/>
</dbReference>
<dbReference type="Proteomes" id="UP000749320">
    <property type="component" value="Unassembled WGS sequence"/>
</dbReference>
<evidence type="ECO:0000313" key="7">
    <source>
        <dbReference type="Proteomes" id="UP000196258"/>
    </source>
</evidence>